<name>A0A9P4U5F0_9PEZI</name>
<keyword evidence="3" id="KW-1185">Reference proteome</keyword>
<proteinExistence type="predicted"/>
<comment type="caution">
    <text evidence="2">The sequence shown here is derived from an EMBL/GenBank/DDBJ whole genome shotgun (WGS) entry which is preliminary data.</text>
</comment>
<dbReference type="AlphaFoldDB" id="A0A9P4U5F0"/>
<reference evidence="2" key="1">
    <citation type="journal article" date="2020" name="Stud. Mycol.">
        <title>101 Dothideomycetes genomes: a test case for predicting lifestyles and emergence of pathogens.</title>
        <authorList>
            <person name="Haridas S."/>
            <person name="Albert R."/>
            <person name="Binder M."/>
            <person name="Bloem J."/>
            <person name="Labutti K."/>
            <person name="Salamov A."/>
            <person name="Andreopoulos B."/>
            <person name="Baker S."/>
            <person name="Barry K."/>
            <person name="Bills G."/>
            <person name="Bluhm B."/>
            <person name="Cannon C."/>
            <person name="Castanera R."/>
            <person name="Culley D."/>
            <person name="Daum C."/>
            <person name="Ezra D."/>
            <person name="Gonzalez J."/>
            <person name="Henrissat B."/>
            <person name="Kuo A."/>
            <person name="Liang C."/>
            <person name="Lipzen A."/>
            <person name="Lutzoni F."/>
            <person name="Magnuson J."/>
            <person name="Mondo S."/>
            <person name="Nolan M."/>
            <person name="Ohm R."/>
            <person name="Pangilinan J."/>
            <person name="Park H.-J."/>
            <person name="Ramirez L."/>
            <person name="Alfaro M."/>
            <person name="Sun H."/>
            <person name="Tritt A."/>
            <person name="Yoshinaga Y."/>
            <person name="Zwiers L.-H."/>
            <person name="Turgeon B."/>
            <person name="Goodwin S."/>
            <person name="Spatafora J."/>
            <person name="Crous P."/>
            <person name="Grigoriev I."/>
        </authorList>
    </citation>
    <scope>NUCLEOTIDE SEQUENCE</scope>
    <source>
        <strain evidence="2">CBS 130266</strain>
    </source>
</reference>
<evidence type="ECO:0000313" key="2">
    <source>
        <dbReference type="EMBL" id="KAF2436927.1"/>
    </source>
</evidence>
<feature type="compositionally biased region" description="Basic and acidic residues" evidence="1">
    <location>
        <begin position="10"/>
        <end position="24"/>
    </location>
</feature>
<organism evidence="2 3">
    <name type="scientific">Tothia fuscella</name>
    <dbReference type="NCBI Taxonomy" id="1048955"/>
    <lineage>
        <taxon>Eukaryota</taxon>
        <taxon>Fungi</taxon>
        <taxon>Dikarya</taxon>
        <taxon>Ascomycota</taxon>
        <taxon>Pezizomycotina</taxon>
        <taxon>Dothideomycetes</taxon>
        <taxon>Pleosporomycetidae</taxon>
        <taxon>Venturiales</taxon>
        <taxon>Cylindrosympodiaceae</taxon>
        <taxon>Tothia</taxon>
    </lineage>
</organism>
<dbReference type="OrthoDB" id="4586300at2759"/>
<feature type="compositionally biased region" description="Basic and acidic residues" evidence="1">
    <location>
        <begin position="68"/>
        <end position="80"/>
    </location>
</feature>
<accession>A0A9P4U5F0</accession>
<sequence>MAQSDSNRGPGDEEKTPKVPRTLDDHFNALFHTVVGLPAAIYNRGNEHGREWNRRYRGDGQVDDEDMAERRESRECRREGNSPASTRPLTGGASEDSDDLDEWVSGIMKELARGEEQAKEMYDWWSKMEGPKGQATQSSLQQAAVSRKNEGQLPISKGTDEWADLFPAWQDQKSPKAVIQRERQDVVEDTTDKFPRDVENWFKDAEKKSRQLQRGFERDSRLWENQGLFGPSMPFSKPLSTLFSLGMRPFFPQESAVGYLLYSEYSPLHLEYEEGFDESWRQRFEDLLRTQDGKKMLDERSIQSVSSSSGVEWLGKIMPLLKDDEPGKNGRITIGSASDHQAVVQVHDVAPPNQPTTQAVEAGIGPRTELDLSEHHFAQSAQDELKPRTAPPPASIDNFPCKKPDILLTLTKTERHVSPDGSVTTKTVLKKRFADGREEMSETMETIPRNVPRYPDCQASHANRQSDKNFTDKESKQRGWFWSS</sequence>
<feature type="compositionally biased region" description="Basic and acidic residues" evidence="1">
    <location>
        <begin position="376"/>
        <end position="387"/>
    </location>
</feature>
<feature type="region of interest" description="Disordered" evidence="1">
    <location>
        <begin position="376"/>
        <end position="399"/>
    </location>
</feature>
<feature type="region of interest" description="Disordered" evidence="1">
    <location>
        <begin position="439"/>
        <end position="484"/>
    </location>
</feature>
<feature type="compositionally biased region" description="Basic and acidic residues" evidence="1">
    <location>
        <begin position="464"/>
        <end position="477"/>
    </location>
</feature>
<protein>
    <submittedName>
        <fullName evidence="2">Uncharacterized protein</fullName>
    </submittedName>
</protein>
<feature type="region of interest" description="Disordered" evidence="1">
    <location>
        <begin position="1"/>
        <end position="24"/>
    </location>
</feature>
<feature type="compositionally biased region" description="Basic and acidic residues" evidence="1">
    <location>
        <begin position="46"/>
        <end position="60"/>
    </location>
</feature>
<dbReference type="EMBL" id="MU007009">
    <property type="protein sequence ID" value="KAF2436927.1"/>
    <property type="molecule type" value="Genomic_DNA"/>
</dbReference>
<evidence type="ECO:0000313" key="3">
    <source>
        <dbReference type="Proteomes" id="UP000800235"/>
    </source>
</evidence>
<evidence type="ECO:0000256" key="1">
    <source>
        <dbReference type="SAM" id="MobiDB-lite"/>
    </source>
</evidence>
<dbReference type="Proteomes" id="UP000800235">
    <property type="component" value="Unassembled WGS sequence"/>
</dbReference>
<feature type="region of interest" description="Disordered" evidence="1">
    <location>
        <begin position="46"/>
        <end position="101"/>
    </location>
</feature>
<gene>
    <name evidence="2" type="ORF">EJ08DRAFT_655083</name>
</gene>